<evidence type="ECO:0000256" key="5">
    <source>
        <dbReference type="SAM" id="MobiDB-lite"/>
    </source>
</evidence>
<comment type="caution">
    <text evidence="8">The sequence shown here is derived from an EMBL/GenBank/DDBJ whole genome shotgun (WGS) entry which is preliminary data.</text>
</comment>
<feature type="domain" description="Major facilitator superfamily (MFS) profile" evidence="7">
    <location>
        <begin position="86"/>
        <end position="366"/>
    </location>
</feature>
<feature type="compositionally biased region" description="Low complexity" evidence="5">
    <location>
        <begin position="1"/>
        <end position="15"/>
    </location>
</feature>
<reference evidence="8" key="1">
    <citation type="submission" date="2022-08" db="EMBL/GenBank/DDBJ databases">
        <authorList>
            <consortium name="DOE Joint Genome Institute"/>
            <person name="Min B."/>
            <person name="Riley R."/>
            <person name="Sierra-Patev S."/>
            <person name="Naranjo-Ortiz M."/>
            <person name="Looney B."/>
            <person name="Konkel Z."/>
            <person name="Slot J.C."/>
            <person name="Sakamoto Y."/>
            <person name="Steenwyk J.L."/>
            <person name="Rokas A."/>
            <person name="Carro J."/>
            <person name="Camarero S."/>
            <person name="Ferreira P."/>
            <person name="Molpeceres G."/>
            <person name="Ruiz-Duenas F.J."/>
            <person name="Serrano A."/>
            <person name="Henrissat B."/>
            <person name="Drula E."/>
            <person name="Hughes K.W."/>
            <person name="Mata J.L."/>
            <person name="Ishikawa N.K."/>
            <person name="Vargas-Isla R."/>
            <person name="Ushijima S."/>
            <person name="Smith C.A."/>
            <person name="Ahrendt S."/>
            <person name="Andreopoulos W."/>
            <person name="He G."/>
            <person name="Labutti K."/>
            <person name="Lipzen A."/>
            <person name="Ng V."/>
            <person name="Sandor L."/>
            <person name="Barry K."/>
            <person name="Martinez A.T."/>
            <person name="Xiao Y."/>
            <person name="Gibbons J.G."/>
            <person name="Terashima K."/>
            <person name="Hibbett D.S."/>
            <person name="Grigoriev I.V."/>
        </authorList>
    </citation>
    <scope>NUCLEOTIDE SEQUENCE</scope>
    <source>
        <strain evidence="8">Sp2 HRB7682 ss15</strain>
    </source>
</reference>
<keyword evidence="3 6" id="KW-1133">Transmembrane helix</keyword>
<comment type="subcellular location">
    <subcellularLocation>
        <location evidence="1">Membrane</location>
        <topology evidence="1">Multi-pass membrane protein</topology>
    </subcellularLocation>
</comment>
<protein>
    <submittedName>
        <fullName evidence="8">Major facilitator superfamily domain-containing protein</fullName>
    </submittedName>
</protein>
<dbReference type="PANTHER" id="PTHR23502:SF48">
    <property type="entry name" value="MULTIDRUG TRANSPORTER, PUTATIVE (AFU_ORTHOLOGUE AFUA_5G02700)-RELATED"/>
    <property type="match status" value="1"/>
</dbReference>
<feature type="region of interest" description="Disordered" evidence="5">
    <location>
        <begin position="1"/>
        <end position="21"/>
    </location>
</feature>
<dbReference type="InterPro" id="IPR011701">
    <property type="entry name" value="MFS"/>
</dbReference>
<feature type="transmembrane region" description="Helical" evidence="6">
    <location>
        <begin position="215"/>
        <end position="235"/>
    </location>
</feature>
<gene>
    <name evidence="8" type="ORF">C8J55DRAFT_589173</name>
</gene>
<organism evidence="8 9">
    <name type="scientific">Lentinula lateritia</name>
    <dbReference type="NCBI Taxonomy" id="40482"/>
    <lineage>
        <taxon>Eukaryota</taxon>
        <taxon>Fungi</taxon>
        <taxon>Dikarya</taxon>
        <taxon>Basidiomycota</taxon>
        <taxon>Agaricomycotina</taxon>
        <taxon>Agaricomycetes</taxon>
        <taxon>Agaricomycetidae</taxon>
        <taxon>Agaricales</taxon>
        <taxon>Marasmiineae</taxon>
        <taxon>Omphalotaceae</taxon>
        <taxon>Lentinula</taxon>
    </lineage>
</organism>
<evidence type="ECO:0000256" key="1">
    <source>
        <dbReference type="ARBA" id="ARBA00004141"/>
    </source>
</evidence>
<feature type="transmembrane region" description="Helical" evidence="6">
    <location>
        <begin position="153"/>
        <end position="171"/>
    </location>
</feature>
<reference evidence="8" key="2">
    <citation type="journal article" date="2023" name="Proc. Natl. Acad. Sci. U.S.A.">
        <title>A global phylogenomic analysis of the shiitake genus Lentinula.</title>
        <authorList>
            <person name="Sierra-Patev S."/>
            <person name="Min B."/>
            <person name="Naranjo-Ortiz M."/>
            <person name="Looney B."/>
            <person name="Konkel Z."/>
            <person name="Slot J.C."/>
            <person name="Sakamoto Y."/>
            <person name="Steenwyk J.L."/>
            <person name="Rokas A."/>
            <person name="Carro J."/>
            <person name="Camarero S."/>
            <person name="Ferreira P."/>
            <person name="Molpeceres G."/>
            <person name="Ruiz-Duenas F.J."/>
            <person name="Serrano A."/>
            <person name="Henrissat B."/>
            <person name="Drula E."/>
            <person name="Hughes K.W."/>
            <person name="Mata J.L."/>
            <person name="Ishikawa N.K."/>
            <person name="Vargas-Isla R."/>
            <person name="Ushijima S."/>
            <person name="Smith C.A."/>
            <person name="Donoghue J."/>
            <person name="Ahrendt S."/>
            <person name="Andreopoulos W."/>
            <person name="He G."/>
            <person name="LaButti K."/>
            <person name="Lipzen A."/>
            <person name="Ng V."/>
            <person name="Riley R."/>
            <person name="Sandor L."/>
            <person name="Barry K."/>
            <person name="Martinez A.T."/>
            <person name="Xiao Y."/>
            <person name="Gibbons J.G."/>
            <person name="Terashima K."/>
            <person name="Grigoriev I.V."/>
            <person name="Hibbett D."/>
        </authorList>
    </citation>
    <scope>NUCLEOTIDE SEQUENCE</scope>
    <source>
        <strain evidence="8">Sp2 HRB7682 ss15</strain>
    </source>
</reference>
<evidence type="ECO:0000256" key="3">
    <source>
        <dbReference type="ARBA" id="ARBA00022989"/>
    </source>
</evidence>
<dbReference type="AlphaFoldDB" id="A0A9W8ZS60"/>
<dbReference type="SUPFAM" id="SSF103473">
    <property type="entry name" value="MFS general substrate transporter"/>
    <property type="match status" value="1"/>
</dbReference>
<dbReference type="Proteomes" id="UP001150238">
    <property type="component" value="Unassembled WGS sequence"/>
</dbReference>
<accession>A0A9W8ZS60</accession>
<feature type="transmembrane region" description="Helical" evidence="6">
    <location>
        <begin position="183"/>
        <end position="203"/>
    </location>
</feature>
<evidence type="ECO:0000313" key="9">
    <source>
        <dbReference type="Proteomes" id="UP001150238"/>
    </source>
</evidence>
<dbReference type="EMBL" id="JANVFS010000051">
    <property type="protein sequence ID" value="KAJ4465356.1"/>
    <property type="molecule type" value="Genomic_DNA"/>
</dbReference>
<evidence type="ECO:0000313" key="8">
    <source>
        <dbReference type="EMBL" id="KAJ4465356.1"/>
    </source>
</evidence>
<evidence type="ECO:0000256" key="6">
    <source>
        <dbReference type="SAM" id="Phobius"/>
    </source>
</evidence>
<keyword evidence="2 6" id="KW-0812">Transmembrane</keyword>
<dbReference type="Pfam" id="PF07690">
    <property type="entry name" value="MFS_1"/>
    <property type="match status" value="1"/>
</dbReference>
<evidence type="ECO:0000259" key="7">
    <source>
        <dbReference type="PROSITE" id="PS50850"/>
    </source>
</evidence>
<dbReference type="InterPro" id="IPR036259">
    <property type="entry name" value="MFS_trans_sf"/>
</dbReference>
<feature type="transmembrane region" description="Helical" evidence="6">
    <location>
        <begin position="316"/>
        <end position="334"/>
    </location>
</feature>
<proteinExistence type="predicted"/>
<sequence>MASEPAEATFAFPPALSREQEDEFRDLDREHGPEFALSRTATAVSGHWTIAALERTYTERGIQVVNFEKGKGEDPREWTKAKKWFVTFTTAFLCTSAALGSSIVCESDMSGPVPDLHTTQEIVNLTVTCFVIGFGIGPLFFTPLSEVSGRRLPYILSMLFFFIFTLPSALARNAATLVIGRQLAGLAASAPICNVGGILADIWAIEERGIPMATFSFAIFIGPCLGPILGSWIGQEAGWRWIYWVLFIFTGCATVLTLFMPETLASALLKKKAKKLRQETGNSNYRTLEELEGPSFGELMKTALWRPLEMLFTEPILAFMTIYLSFFAFPIAFVEIRNLSAQLGSRLCDRSMINFGPHRIRIIVSR</sequence>
<dbReference type="InterPro" id="IPR020846">
    <property type="entry name" value="MFS_dom"/>
</dbReference>
<evidence type="ECO:0000256" key="2">
    <source>
        <dbReference type="ARBA" id="ARBA00022692"/>
    </source>
</evidence>
<dbReference type="PANTHER" id="PTHR23502">
    <property type="entry name" value="MAJOR FACILITATOR SUPERFAMILY"/>
    <property type="match status" value="1"/>
</dbReference>
<keyword evidence="4 6" id="KW-0472">Membrane</keyword>
<dbReference type="GO" id="GO:0022857">
    <property type="term" value="F:transmembrane transporter activity"/>
    <property type="evidence" value="ECO:0007669"/>
    <property type="project" value="InterPro"/>
</dbReference>
<dbReference type="PROSITE" id="PS50850">
    <property type="entry name" value="MFS"/>
    <property type="match status" value="1"/>
</dbReference>
<evidence type="ECO:0000256" key="4">
    <source>
        <dbReference type="ARBA" id="ARBA00023136"/>
    </source>
</evidence>
<dbReference type="GO" id="GO:0005886">
    <property type="term" value="C:plasma membrane"/>
    <property type="evidence" value="ECO:0007669"/>
    <property type="project" value="TreeGrafter"/>
</dbReference>
<feature type="transmembrane region" description="Helical" evidence="6">
    <location>
        <begin position="122"/>
        <end position="141"/>
    </location>
</feature>
<dbReference type="Gene3D" id="1.20.1720.10">
    <property type="entry name" value="Multidrug resistance protein D"/>
    <property type="match status" value="1"/>
</dbReference>
<name>A0A9W8ZS60_9AGAR</name>
<feature type="transmembrane region" description="Helical" evidence="6">
    <location>
        <begin position="241"/>
        <end position="269"/>
    </location>
</feature>